<reference evidence="1" key="1">
    <citation type="journal article" date="2015" name="Genome Biol. Evol.">
        <title>Organellar Genomes of White Spruce (Picea glauca): Assembly and Annotation.</title>
        <authorList>
            <person name="Jackman S.D."/>
            <person name="Warren R.L."/>
            <person name="Gibb E.A."/>
            <person name="Vandervalk B.P."/>
            <person name="Mohamadi H."/>
            <person name="Chu J."/>
            <person name="Raymond A."/>
            <person name="Pleasance S."/>
            <person name="Coope R."/>
            <person name="Wildung M.R."/>
            <person name="Ritland C.E."/>
            <person name="Bousquet J."/>
            <person name="Jones S.J."/>
            <person name="Bohlmann J."/>
            <person name="Birol I."/>
        </authorList>
    </citation>
    <scope>NUCLEOTIDE SEQUENCE [LARGE SCALE GENOMIC DNA]</scope>
    <source>
        <tissue evidence="1">Flushing bud</tissue>
    </source>
</reference>
<gene>
    <name evidence="1" type="ORF">ABT39_MTgene6121</name>
</gene>
<keyword evidence="1" id="KW-0496">Mitochondrion</keyword>
<accession>A0A101LXF0</accession>
<protein>
    <submittedName>
        <fullName evidence="1">Uncharacterized protein</fullName>
    </submittedName>
</protein>
<proteinExistence type="predicted"/>
<name>A0A101LXF0_PICGL</name>
<dbReference type="EMBL" id="LKAM01000008">
    <property type="protein sequence ID" value="KUM47115.1"/>
    <property type="molecule type" value="Genomic_DNA"/>
</dbReference>
<sequence>MQHSRFDNFRTKWNFFHIVFSTAIDLKALPKHLSFILIPLNNPLYSGFISHQKPPITGQVLYITFTRFTELNSDWNSQNDQLY</sequence>
<dbReference type="AlphaFoldDB" id="A0A101LXF0"/>
<organism evidence="1">
    <name type="scientific">Picea glauca</name>
    <name type="common">White spruce</name>
    <name type="synonym">Pinus glauca</name>
    <dbReference type="NCBI Taxonomy" id="3330"/>
    <lineage>
        <taxon>Eukaryota</taxon>
        <taxon>Viridiplantae</taxon>
        <taxon>Streptophyta</taxon>
        <taxon>Embryophyta</taxon>
        <taxon>Tracheophyta</taxon>
        <taxon>Spermatophyta</taxon>
        <taxon>Pinopsida</taxon>
        <taxon>Pinidae</taxon>
        <taxon>Conifers I</taxon>
        <taxon>Pinales</taxon>
        <taxon>Pinaceae</taxon>
        <taxon>Picea</taxon>
    </lineage>
</organism>
<geneLocation type="mitochondrion" evidence="1"/>
<comment type="caution">
    <text evidence="1">The sequence shown here is derived from an EMBL/GenBank/DDBJ whole genome shotgun (WGS) entry which is preliminary data.</text>
</comment>
<evidence type="ECO:0000313" key="1">
    <source>
        <dbReference type="EMBL" id="KUM47115.1"/>
    </source>
</evidence>